<keyword evidence="1" id="KW-1133">Transmembrane helix</keyword>
<evidence type="ECO:0000313" key="2">
    <source>
        <dbReference type="EMBL" id="SOY62291.1"/>
    </source>
</evidence>
<protein>
    <submittedName>
        <fullName evidence="2">Uncharacterized protein</fullName>
    </submittedName>
</protein>
<gene>
    <name evidence="2" type="ORF">CBM2586_A50536</name>
</gene>
<dbReference type="AlphaFoldDB" id="A0A375C440"/>
<dbReference type="Proteomes" id="UP000257016">
    <property type="component" value="Unassembled WGS sequence"/>
</dbReference>
<name>A0A375C440_9BURK</name>
<organism evidence="2">
    <name type="scientific">Cupriavidus taiwanensis</name>
    <dbReference type="NCBI Taxonomy" id="164546"/>
    <lineage>
        <taxon>Bacteria</taxon>
        <taxon>Pseudomonadati</taxon>
        <taxon>Pseudomonadota</taxon>
        <taxon>Betaproteobacteria</taxon>
        <taxon>Burkholderiales</taxon>
        <taxon>Burkholderiaceae</taxon>
        <taxon>Cupriavidus</taxon>
    </lineage>
</organism>
<reference evidence="2" key="1">
    <citation type="submission" date="2018-01" db="EMBL/GenBank/DDBJ databases">
        <authorList>
            <person name="Clerissi C."/>
        </authorList>
    </citation>
    <scope>NUCLEOTIDE SEQUENCE</scope>
    <source>
        <strain evidence="2">Cupriavidus taiwanensis LMG 19430</strain>
    </source>
</reference>
<feature type="transmembrane region" description="Helical" evidence="1">
    <location>
        <begin position="67"/>
        <end position="88"/>
    </location>
</feature>
<keyword evidence="1" id="KW-0472">Membrane</keyword>
<keyword evidence="1" id="KW-0812">Transmembrane</keyword>
<sequence length="206" mass="22417">MFSAAPDSWLRRALKGSLKGFHKGLRHGRVHPLGWALFVFCAGELLALVLLARTLADGIAGSQAGFLWWHLAAGMGLALAAVATLRAWPAWWRGLRWTCTAVQDADAEGPLRLWLEAPAGARREAVVRQCWQIGGATVVCLAPGGPAMPGVILLPWQAAGPELARWLRRSARVALRVQPDVRAGNDFVSLRSQDARCFTGRAENRR</sequence>
<evidence type="ECO:0000256" key="1">
    <source>
        <dbReference type="SAM" id="Phobius"/>
    </source>
</evidence>
<accession>A0A375C440</accession>
<dbReference type="EMBL" id="OFSN01000010">
    <property type="protein sequence ID" value="SOY62291.1"/>
    <property type="molecule type" value="Genomic_DNA"/>
</dbReference>
<proteinExistence type="predicted"/>
<comment type="caution">
    <text evidence="2">The sequence shown here is derived from an EMBL/GenBank/DDBJ whole genome shotgun (WGS) entry which is preliminary data.</text>
</comment>
<feature type="transmembrane region" description="Helical" evidence="1">
    <location>
        <begin position="33"/>
        <end position="55"/>
    </location>
</feature>